<feature type="transmembrane region" description="Helical" evidence="1">
    <location>
        <begin position="112"/>
        <end position="136"/>
    </location>
</feature>
<feature type="transmembrane region" description="Helical" evidence="1">
    <location>
        <begin position="67"/>
        <end position="92"/>
    </location>
</feature>
<evidence type="ECO:0000313" key="3">
    <source>
        <dbReference type="Proteomes" id="UP000324758"/>
    </source>
</evidence>
<dbReference type="RefSeq" id="WP_148770265.1">
    <property type="nucleotide sequence ID" value="NZ_VSSS01000002.1"/>
</dbReference>
<feature type="transmembrane region" description="Helical" evidence="1">
    <location>
        <begin position="30"/>
        <end position="55"/>
    </location>
</feature>
<gene>
    <name evidence="2" type="ORF">FXB40_00930</name>
</gene>
<name>A0A5D3KTE4_9BRAD</name>
<proteinExistence type="predicted"/>
<accession>A0A5D3KTE4</accession>
<evidence type="ECO:0000256" key="1">
    <source>
        <dbReference type="SAM" id="Phobius"/>
    </source>
</evidence>
<keyword evidence="1" id="KW-1133">Transmembrane helix</keyword>
<protein>
    <submittedName>
        <fullName evidence="2">Uncharacterized protein</fullName>
    </submittedName>
</protein>
<dbReference type="AlphaFoldDB" id="A0A5D3KTE4"/>
<keyword evidence="1" id="KW-0812">Transmembrane</keyword>
<feature type="transmembrane region" description="Helical" evidence="1">
    <location>
        <begin position="236"/>
        <end position="258"/>
    </location>
</feature>
<keyword evidence="3" id="KW-1185">Reference proteome</keyword>
<sequence length="294" mass="30716">MTIEPLSGIETETLPATGLTRPWGLQWTSVIVGAFVATALSLILISFGTALGLGMASAAPTWRDASVALWLLSGVYLIFQSLISFGCGGYLAGRVRPPYASATDDIETRDGLHGVAAWALGVLIGAVLTALIAGAANRPSATTQPPSATEPSVLSYELDHLFRAPRRPPNVDLTSERAEAARILATASSHNGVLPEDRAYLVQQVTALTGLAAPDAERRVDTTLANAKSAISRARAASIIIAFSTAAALLFGAVAAWAGAEAGGRHRDGEPIAEWMAHSNRWHKSRVGGPRPPP</sequence>
<keyword evidence="1" id="KW-0472">Membrane</keyword>
<organism evidence="2 3">
    <name type="scientific">Bradyrhizobium rifense</name>
    <dbReference type="NCBI Taxonomy" id="515499"/>
    <lineage>
        <taxon>Bacteria</taxon>
        <taxon>Pseudomonadati</taxon>
        <taxon>Pseudomonadota</taxon>
        <taxon>Alphaproteobacteria</taxon>
        <taxon>Hyphomicrobiales</taxon>
        <taxon>Nitrobacteraceae</taxon>
        <taxon>Bradyrhizobium</taxon>
    </lineage>
</organism>
<dbReference type="EMBL" id="VSSS01000002">
    <property type="protein sequence ID" value="TYM00116.1"/>
    <property type="molecule type" value="Genomic_DNA"/>
</dbReference>
<dbReference type="Proteomes" id="UP000324758">
    <property type="component" value="Unassembled WGS sequence"/>
</dbReference>
<comment type="caution">
    <text evidence="2">The sequence shown here is derived from an EMBL/GenBank/DDBJ whole genome shotgun (WGS) entry which is preliminary data.</text>
</comment>
<evidence type="ECO:0000313" key="2">
    <source>
        <dbReference type="EMBL" id="TYM00116.1"/>
    </source>
</evidence>
<dbReference type="OrthoDB" id="7032238at2"/>
<reference evidence="2 3" key="1">
    <citation type="submission" date="2019-08" db="EMBL/GenBank/DDBJ databases">
        <title>Bradyrhizobium hipponensis sp. nov., a rhizobium isolated from a Lupinus angustifolius root nodule in Tunisia.</title>
        <authorList>
            <person name="Off K."/>
            <person name="Rejili M."/>
            <person name="Mars M."/>
            <person name="Brachmann A."/>
            <person name="Marin M."/>
        </authorList>
    </citation>
    <scope>NUCLEOTIDE SEQUENCE [LARGE SCALE GENOMIC DNA]</scope>
    <source>
        <strain evidence="2 3">CTAW71</strain>
    </source>
</reference>